<keyword evidence="1" id="KW-0472">Membrane</keyword>
<reference evidence="3 4" key="1">
    <citation type="journal article" date="2016" name="Nat. Commun.">
        <title>Thousands of microbial genomes shed light on interconnected biogeochemical processes in an aquifer system.</title>
        <authorList>
            <person name="Anantharaman K."/>
            <person name="Brown C.T."/>
            <person name="Hug L.A."/>
            <person name="Sharon I."/>
            <person name="Castelle C.J."/>
            <person name="Probst A.J."/>
            <person name="Thomas B.C."/>
            <person name="Singh A."/>
            <person name="Wilkins M.J."/>
            <person name="Karaoz U."/>
            <person name="Brodie E.L."/>
            <person name="Williams K.H."/>
            <person name="Hubbard S.S."/>
            <person name="Banfield J.F."/>
        </authorList>
    </citation>
    <scope>NUCLEOTIDE SEQUENCE [LARGE SCALE GENOMIC DNA]</scope>
</reference>
<feature type="signal peptide" evidence="2">
    <location>
        <begin position="1"/>
        <end position="27"/>
    </location>
</feature>
<protein>
    <submittedName>
        <fullName evidence="3">Uncharacterized protein</fullName>
    </submittedName>
</protein>
<sequence>MFKTMKKRLTILLVFFGLFLFFVAVQAQSEGLVPCGGSGQEACKLCDIFLMFDKIVDFVMITLVPPLAALMLVIGGVMFFFSAGDTGGLTKAKSVLTSVIFGLVIVYGSWLLINSFFLVIGVSEWTGLEQGWFSYPCH</sequence>
<dbReference type="Proteomes" id="UP000176662">
    <property type="component" value="Unassembled WGS sequence"/>
</dbReference>
<gene>
    <name evidence="3" type="ORF">A2Z68_00010</name>
</gene>
<accession>A0A1G2E0A4</accession>
<dbReference type="Pfam" id="PF18895">
    <property type="entry name" value="T4SS_pilin"/>
    <property type="match status" value="1"/>
</dbReference>
<feature type="chain" id="PRO_5009582666" evidence="2">
    <location>
        <begin position="28"/>
        <end position="138"/>
    </location>
</feature>
<evidence type="ECO:0000256" key="1">
    <source>
        <dbReference type="SAM" id="Phobius"/>
    </source>
</evidence>
<proteinExistence type="predicted"/>
<comment type="caution">
    <text evidence="3">The sequence shown here is derived from an EMBL/GenBank/DDBJ whole genome shotgun (WGS) entry which is preliminary data.</text>
</comment>
<evidence type="ECO:0000313" key="3">
    <source>
        <dbReference type="EMBL" id="OGZ19139.1"/>
    </source>
</evidence>
<evidence type="ECO:0000313" key="4">
    <source>
        <dbReference type="Proteomes" id="UP000176662"/>
    </source>
</evidence>
<dbReference type="AlphaFoldDB" id="A0A1G2E0A4"/>
<dbReference type="InterPro" id="IPR043993">
    <property type="entry name" value="T4SS_pilin"/>
</dbReference>
<keyword evidence="2" id="KW-0732">Signal</keyword>
<keyword evidence="1" id="KW-0812">Transmembrane</keyword>
<keyword evidence="1" id="KW-1133">Transmembrane helix</keyword>
<feature type="transmembrane region" description="Helical" evidence="1">
    <location>
        <begin position="95"/>
        <end position="120"/>
    </location>
</feature>
<name>A0A1G2E0A4_9BACT</name>
<dbReference type="EMBL" id="MHLX01000013">
    <property type="protein sequence ID" value="OGZ19139.1"/>
    <property type="molecule type" value="Genomic_DNA"/>
</dbReference>
<feature type="transmembrane region" description="Helical" evidence="1">
    <location>
        <begin position="58"/>
        <end position="83"/>
    </location>
</feature>
<evidence type="ECO:0000256" key="2">
    <source>
        <dbReference type="SAM" id="SignalP"/>
    </source>
</evidence>
<organism evidence="3 4">
    <name type="scientific">Candidatus Nealsonbacteria bacterium RBG_13_38_11</name>
    <dbReference type="NCBI Taxonomy" id="1801662"/>
    <lineage>
        <taxon>Bacteria</taxon>
        <taxon>Candidatus Nealsoniibacteriota</taxon>
    </lineage>
</organism>